<dbReference type="HOGENOM" id="CLU_003921_1_3_1"/>
<evidence type="ECO:0000313" key="1">
    <source>
        <dbReference type="EMBL" id="KIK90575.1"/>
    </source>
</evidence>
<dbReference type="AlphaFoldDB" id="A0A0D0E1R1"/>
<protein>
    <submittedName>
        <fullName evidence="1">Uncharacterized protein</fullName>
    </submittedName>
</protein>
<name>A0A0D0E1R1_9AGAM</name>
<reference evidence="2" key="2">
    <citation type="submission" date="2015-01" db="EMBL/GenBank/DDBJ databases">
        <title>Evolutionary Origins and Diversification of the Mycorrhizal Mutualists.</title>
        <authorList>
            <consortium name="DOE Joint Genome Institute"/>
            <consortium name="Mycorrhizal Genomics Consortium"/>
            <person name="Kohler A."/>
            <person name="Kuo A."/>
            <person name="Nagy L.G."/>
            <person name="Floudas D."/>
            <person name="Copeland A."/>
            <person name="Barry K.W."/>
            <person name="Cichocki N."/>
            <person name="Veneault-Fourrey C."/>
            <person name="LaButti K."/>
            <person name="Lindquist E.A."/>
            <person name="Lipzen A."/>
            <person name="Lundell T."/>
            <person name="Morin E."/>
            <person name="Murat C."/>
            <person name="Riley R."/>
            <person name="Ohm R."/>
            <person name="Sun H."/>
            <person name="Tunlid A."/>
            <person name="Henrissat B."/>
            <person name="Grigoriev I.V."/>
            <person name="Hibbett D.S."/>
            <person name="Martin F."/>
        </authorList>
    </citation>
    <scope>NUCLEOTIDE SEQUENCE [LARGE SCALE GENOMIC DNA]</scope>
    <source>
        <strain evidence="2">Ve08.2h10</strain>
    </source>
</reference>
<dbReference type="OrthoDB" id="2684738at2759"/>
<organism evidence="1 2">
    <name type="scientific">Paxillus rubicundulus Ve08.2h10</name>
    <dbReference type="NCBI Taxonomy" id="930991"/>
    <lineage>
        <taxon>Eukaryota</taxon>
        <taxon>Fungi</taxon>
        <taxon>Dikarya</taxon>
        <taxon>Basidiomycota</taxon>
        <taxon>Agaricomycotina</taxon>
        <taxon>Agaricomycetes</taxon>
        <taxon>Agaricomycetidae</taxon>
        <taxon>Boletales</taxon>
        <taxon>Paxilineae</taxon>
        <taxon>Paxillaceae</taxon>
        <taxon>Paxillus</taxon>
    </lineage>
</organism>
<reference evidence="1 2" key="1">
    <citation type="submission" date="2014-04" db="EMBL/GenBank/DDBJ databases">
        <authorList>
            <consortium name="DOE Joint Genome Institute"/>
            <person name="Kuo A."/>
            <person name="Kohler A."/>
            <person name="Jargeat P."/>
            <person name="Nagy L.G."/>
            <person name="Floudas D."/>
            <person name="Copeland A."/>
            <person name="Barry K.W."/>
            <person name="Cichocki N."/>
            <person name="Veneault-Fourrey C."/>
            <person name="LaButti K."/>
            <person name="Lindquist E.A."/>
            <person name="Lipzen A."/>
            <person name="Lundell T."/>
            <person name="Morin E."/>
            <person name="Murat C."/>
            <person name="Sun H."/>
            <person name="Tunlid A."/>
            <person name="Henrissat B."/>
            <person name="Grigoriev I.V."/>
            <person name="Hibbett D.S."/>
            <person name="Martin F."/>
            <person name="Nordberg H.P."/>
            <person name="Cantor M.N."/>
            <person name="Hua S.X."/>
        </authorList>
    </citation>
    <scope>NUCLEOTIDE SEQUENCE [LARGE SCALE GENOMIC DNA]</scope>
    <source>
        <strain evidence="1 2">Ve08.2h10</strain>
    </source>
</reference>
<accession>A0A0D0E1R1</accession>
<sequence>GILIIACPEGEVEPKIEPPVFLSMVDDPEQSTSPYSTDPKLQPYFPKAWVSYQANRNAKERPHRKQVWFDGVEVPTHPSGQGNPCVASVVDKIVASAVPPLATKPIATNPLPSTQYRFFFGLEDDIGPKHVLNQVLKVSICAAL</sequence>
<keyword evidence="2" id="KW-1185">Reference proteome</keyword>
<dbReference type="InParanoid" id="A0A0D0E1R1"/>
<dbReference type="Proteomes" id="UP000054538">
    <property type="component" value="Unassembled WGS sequence"/>
</dbReference>
<evidence type="ECO:0000313" key="2">
    <source>
        <dbReference type="Proteomes" id="UP000054538"/>
    </source>
</evidence>
<dbReference type="EMBL" id="KN825498">
    <property type="protein sequence ID" value="KIK90575.1"/>
    <property type="molecule type" value="Genomic_DNA"/>
</dbReference>
<proteinExistence type="predicted"/>
<feature type="non-terminal residue" evidence="1">
    <location>
        <position position="144"/>
    </location>
</feature>
<gene>
    <name evidence="1" type="ORF">PAXRUDRAFT_151591</name>
</gene>